<dbReference type="InterPro" id="IPR011006">
    <property type="entry name" value="CheY-like_superfamily"/>
</dbReference>
<dbReference type="Gene3D" id="3.40.50.2300">
    <property type="match status" value="1"/>
</dbReference>
<dbReference type="EMBL" id="CP012670">
    <property type="protein sequence ID" value="AUX24945.1"/>
    <property type="molecule type" value="Genomic_DNA"/>
</dbReference>
<dbReference type="GO" id="GO:0000976">
    <property type="term" value="F:transcription cis-regulatory region binding"/>
    <property type="evidence" value="ECO:0007669"/>
    <property type="project" value="TreeGrafter"/>
</dbReference>
<dbReference type="InterPro" id="IPR001789">
    <property type="entry name" value="Sig_transdc_resp-reg_receiver"/>
</dbReference>
<dbReference type="Pfam" id="PF00072">
    <property type="entry name" value="Response_reg"/>
    <property type="match status" value="1"/>
</dbReference>
<dbReference type="PROSITE" id="PS50110">
    <property type="entry name" value="RESPONSE_REGULATORY"/>
    <property type="match status" value="1"/>
</dbReference>
<dbReference type="CDD" id="cd00156">
    <property type="entry name" value="REC"/>
    <property type="match status" value="1"/>
</dbReference>
<keyword evidence="5" id="KW-0804">Transcription</keyword>
<organism evidence="8 9">
    <name type="scientific">Sorangium cellulosum</name>
    <name type="common">Polyangium cellulosum</name>
    <dbReference type="NCBI Taxonomy" id="56"/>
    <lineage>
        <taxon>Bacteria</taxon>
        <taxon>Pseudomonadati</taxon>
        <taxon>Myxococcota</taxon>
        <taxon>Polyangia</taxon>
        <taxon>Polyangiales</taxon>
        <taxon>Polyangiaceae</taxon>
        <taxon>Sorangium</taxon>
    </lineage>
</organism>
<keyword evidence="2" id="KW-0902">Two-component regulatory system</keyword>
<evidence type="ECO:0000256" key="5">
    <source>
        <dbReference type="ARBA" id="ARBA00023163"/>
    </source>
</evidence>
<evidence type="ECO:0000313" key="8">
    <source>
        <dbReference type="EMBL" id="AUX24945.1"/>
    </source>
</evidence>
<evidence type="ECO:0000259" key="7">
    <source>
        <dbReference type="PROSITE" id="PS50110"/>
    </source>
</evidence>
<dbReference type="PANTHER" id="PTHR48111">
    <property type="entry name" value="REGULATOR OF RPOS"/>
    <property type="match status" value="1"/>
</dbReference>
<evidence type="ECO:0000256" key="1">
    <source>
        <dbReference type="ARBA" id="ARBA00022553"/>
    </source>
</evidence>
<dbReference type="GO" id="GO:0032993">
    <property type="term" value="C:protein-DNA complex"/>
    <property type="evidence" value="ECO:0007669"/>
    <property type="project" value="TreeGrafter"/>
</dbReference>
<evidence type="ECO:0000313" key="9">
    <source>
        <dbReference type="Proteomes" id="UP000295781"/>
    </source>
</evidence>
<evidence type="ECO:0000256" key="3">
    <source>
        <dbReference type="ARBA" id="ARBA00023015"/>
    </source>
</evidence>
<evidence type="ECO:0000256" key="6">
    <source>
        <dbReference type="PROSITE-ProRule" id="PRU00169"/>
    </source>
</evidence>
<dbReference type="InterPro" id="IPR039420">
    <property type="entry name" value="WalR-like"/>
</dbReference>
<keyword evidence="3" id="KW-0805">Transcription regulation</keyword>
<accession>A0A4P2Q696</accession>
<protein>
    <recommendedName>
        <fullName evidence="7">Response regulatory domain-containing protein</fullName>
    </recommendedName>
</protein>
<evidence type="ECO:0000256" key="2">
    <source>
        <dbReference type="ARBA" id="ARBA00023012"/>
    </source>
</evidence>
<reference evidence="8 9" key="1">
    <citation type="submission" date="2015-09" db="EMBL/GenBank/DDBJ databases">
        <title>Sorangium comparison.</title>
        <authorList>
            <person name="Zaburannyi N."/>
            <person name="Bunk B."/>
            <person name="Overmann J."/>
            <person name="Mueller R."/>
        </authorList>
    </citation>
    <scope>NUCLEOTIDE SEQUENCE [LARGE SCALE GENOMIC DNA]</scope>
    <source>
        <strain evidence="8 9">So ceGT47</strain>
    </source>
</reference>
<dbReference type="AlphaFoldDB" id="A0A4P2Q696"/>
<dbReference type="GO" id="GO:0005829">
    <property type="term" value="C:cytosol"/>
    <property type="evidence" value="ECO:0007669"/>
    <property type="project" value="TreeGrafter"/>
</dbReference>
<feature type="domain" description="Response regulatory" evidence="7">
    <location>
        <begin position="32"/>
        <end position="147"/>
    </location>
</feature>
<evidence type="ECO:0000256" key="4">
    <source>
        <dbReference type="ARBA" id="ARBA00023125"/>
    </source>
</evidence>
<dbReference type="SMART" id="SM00448">
    <property type="entry name" value="REC"/>
    <property type="match status" value="1"/>
</dbReference>
<gene>
    <name evidence="8" type="ORF">SOCEGT47_054860</name>
</gene>
<dbReference type="GO" id="GO:0006355">
    <property type="term" value="P:regulation of DNA-templated transcription"/>
    <property type="evidence" value="ECO:0007669"/>
    <property type="project" value="TreeGrafter"/>
</dbReference>
<name>A0A4P2Q696_SORCE</name>
<dbReference type="GO" id="GO:0000156">
    <property type="term" value="F:phosphorelay response regulator activity"/>
    <property type="evidence" value="ECO:0007669"/>
    <property type="project" value="TreeGrafter"/>
</dbReference>
<keyword evidence="4" id="KW-0238">DNA-binding</keyword>
<dbReference type="Proteomes" id="UP000295781">
    <property type="component" value="Chromosome"/>
</dbReference>
<feature type="modified residue" description="4-aspartylphosphate" evidence="6">
    <location>
        <position position="82"/>
    </location>
</feature>
<keyword evidence="1 6" id="KW-0597">Phosphoprotein</keyword>
<sequence>MSLLARIDQAGAASGTQIGSCPCVEPRVEDPLILLVDDDVRTARVLVRLLEDDGFRVELATDGALGIARLTRRPLPDILVTDFRMPHADGIAVARFARSLRPGLPLFVLTSYPEIVARLGHEFEPRAVVHEKPVDYAALSRDLRASAAAMRTAEPPSLPRPCPGPSQ</sequence>
<dbReference type="PANTHER" id="PTHR48111:SF1">
    <property type="entry name" value="TWO-COMPONENT RESPONSE REGULATOR ORR33"/>
    <property type="match status" value="1"/>
</dbReference>
<dbReference type="SUPFAM" id="SSF52172">
    <property type="entry name" value="CheY-like"/>
    <property type="match status" value="1"/>
</dbReference>
<proteinExistence type="predicted"/>